<gene>
    <name evidence="1" type="ORF">C3F09_12605</name>
</gene>
<dbReference type="EMBL" id="PQAP01000224">
    <property type="protein sequence ID" value="PWB67921.1"/>
    <property type="molecule type" value="Genomic_DNA"/>
</dbReference>
<reference evidence="1 2" key="1">
    <citation type="journal article" date="2018" name="ISME J.">
        <title>A methanotrophic archaeon couples anaerobic oxidation of methane to Fe(III) reduction.</title>
        <authorList>
            <person name="Cai C."/>
            <person name="Leu A.O."/>
            <person name="Xie G.J."/>
            <person name="Guo J."/>
            <person name="Feng Y."/>
            <person name="Zhao J.X."/>
            <person name="Tyson G.W."/>
            <person name="Yuan Z."/>
            <person name="Hu S."/>
        </authorList>
    </citation>
    <scope>NUCLEOTIDE SEQUENCE [LARGE SCALE GENOMIC DNA]</scope>
    <source>
        <strain evidence="1">FeB_12</strain>
    </source>
</reference>
<organism evidence="1 2">
    <name type="scientific">candidate division GN15 bacterium</name>
    <dbReference type="NCBI Taxonomy" id="2072418"/>
    <lineage>
        <taxon>Bacteria</taxon>
        <taxon>candidate division GN15</taxon>
    </lineage>
</organism>
<dbReference type="PROSITE" id="PS51257">
    <property type="entry name" value="PROKAR_LIPOPROTEIN"/>
    <property type="match status" value="1"/>
</dbReference>
<name>A0A855WZD1_9BACT</name>
<dbReference type="AlphaFoldDB" id="A0A855WZD1"/>
<dbReference type="Proteomes" id="UP000250918">
    <property type="component" value="Unassembled WGS sequence"/>
</dbReference>
<sequence>MDVTGRGTYPKGSWIDYLYYASIWIGCVSGQDSIVSVGYHNGFDGYEFKPYESPFGDLIFRSSLHPDSPGYHEAISEQDFVAVYTDTSISPAPDYFRPGRHRPLPVQVTQRSYAWSEGYADDFVLFDFRVKNIGAQTLKGVCFGMYTDGDVYYHPPGGEPVPGIGSYDDIAGYLPSWPSANGCEFVDTLGMPWIADNDGDPGGGKFVWSEGRRSCTGVQGWLFLRVPPWTEKESFNWWVSNSDPEYDFGPMKRPPTGQLPHDFRTGSVGTPLGDRNKYYLMSNGEIDYDQIFTDQIEPGDPNWMYPSEKYSHMYSRGADVRYVYSVGEYEIPPGVELTFALAYVAGVDLHRNPLNSDELYNGHADRFYANLDFSDFAKNAMWARWVYDNPGVDTDSDGYAGKARVCILDSAWIDGRWVPTVADTSYYEGDGVPDWRAVMPPPQPTFWLYPINHGIRVRFNGRFSETSKDIFTGVLDFEGYRIYIGQDDREASLGLAASYDKENFDKYVQNKNLPPPANFEIQDIPFTLEQLRCLYGKLPDRCGDQTFGPLDYTVNHPYFYEGFGDSIFAFGLHDANQSRFGITTPIRKIYPDAPKPLPGDTVKPEALTPDGYLKYYEYEFTFENLLPTIPYYINVTAFD</sequence>
<feature type="non-terminal residue" evidence="1">
    <location>
        <position position="639"/>
    </location>
</feature>
<evidence type="ECO:0000313" key="2">
    <source>
        <dbReference type="Proteomes" id="UP000250918"/>
    </source>
</evidence>
<proteinExistence type="predicted"/>
<protein>
    <submittedName>
        <fullName evidence="1">Uncharacterized protein</fullName>
    </submittedName>
</protein>
<accession>A0A855WZD1</accession>
<comment type="caution">
    <text evidence="1">The sequence shown here is derived from an EMBL/GenBank/DDBJ whole genome shotgun (WGS) entry which is preliminary data.</text>
</comment>
<evidence type="ECO:0000313" key="1">
    <source>
        <dbReference type="EMBL" id="PWB67921.1"/>
    </source>
</evidence>